<dbReference type="OMA" id="PYWEDIC"/>
<sequence>MFENLFKLSGPKLVAFFATFGCLFFGLGCFLSGVLTSDVHTLAYSGQRDKMILLGLLNSAETTKKEEEKAKQNQTTTTSIKLEDWFTPTRVRLMRKQGLTTCPYWEDICVYNQQFYVHNQSNTFELKYAFWDILGQLVDISRSVELSNEIFESFFRAKVWNETTNEYARAECTYHPVMNHMIIEDRYMTMLGEFFIRVMRFMYYYYEQAKLFDENMQLWVIMQDDSPLFTFHHLFLEKYSHHSVQHIDNMLNHLSCRCFHRLFMCGFKLQYNSTSDTNWIQPWSNPTFETQRLFPATINTLNAWVDRVDIYLQRDTLKYKIERLKTRHDDNSMSVPVSLSQHYVGPDKWRLIGFYQRKVRRQWVNLATIIEQCNQKYNRFFIACDIVLLEGYLHSRDVVIKHRIFDMLVGIHGAHLQDAVWMKQNGSYIIELMPFDAAPWSSNLHEPTLVGMTFWNTQFNYVGLQLPNDSIVWSSQWEQKRQDWSRRNFRVDWHTLSDVIDFLMVEKGGICNVFKSGAHVQVPKHIRDYGFAVFNAFCPGDERAYHQTKEKIG</sequence>
<gene>
    <name evidence="1" type="ORF">RFI_19332</name>
</gene>
<dbReference type="EMBL" id="ASPP01015692">
    <property type="protein sequence ID" value="ETO17969.1"/>
    <property type="molecule type" value="Genomic_DNA"/>
</dbReference>
<dbReference type="AlphaFoldDB" id="X6MVX0"/>
<dbReference type="GO" id="GO:0016757">
    <property type="term" value="F:glycosyltransferase activity"/>
    <property type="evidence" value="ECO:0007669"/>
    <property type="project" value="InterPro"/>
</dbReference>
<accession>X6MVX0</accession>
<dbReference type="InterPro" id="IPR007657">
    <property type="entry name" value="Glycosyltransferase_61"/>
</dbReference>
<dbReference type="Proteomes" id="UP000023152">
    <property type="component" value="Unassembled WGS sequence"/>
</dbReference>
<protein>
    <submittedName>
        <fullName evidence="1">Uncharacterized protein</fullName>
    </submittedName>
</protein>
<evidence type="ECO:0000313" key="1">
    <source>
        <dbReference type="EMBL" id="ETO17969.1"/>
    </source>
</evidence>
<evidence type="ECO:0000313" key="2">
    <source>
        <dbReference type="Proteomes" id="UP000023152"/>
    </source>
</evidence>
<reference evidence="1 2" key="1">
    <citation type="journal article" date="2013" name="Curr. Biol.">
        <title>The Genome of the Foraminiferan Reticulomyxa filosa.</title>
        <authorList>
            <person name="Glockner G."/>
            <person name="Hulsmann N."/>
            <person name="Schleicher M."/>
            <person name="Noegel A.A."/>
            <person name="Eichinger L."/>
            <person name="Gallinger C."/>
            <person name="Pawlowski J."/>
            <person name="Sierra R."/>
            <person name="Euteneuer U."/>
            <person name="Pillet L."/>
            <person name="Moustafa A."/>
            <person name="Platzer M."/>
            <person name="Groth M."/>
            <person name="Szafranski K."/>
            <person name="Schliwa M."/>
        </authorList>
    </citation>
    <scope>NUCLEOTIDE SEQUENCE [LARGE SCALE GENOMIC DNA]</scope>
</reference>
<dbReference type="PANTHER" id="PTHR20961">
    <property type="entry name" value="GLYCOSYLTRANSFERASE"/>
    <property type="match status" value="1"/>
</dbReference>
<name>X6MVX0_RETFI</name>
<dbReference type="PROSITE" id="PS51257">
    <property type="entry name" value="PROKAR_LIPOPROTEIN"/>
    <property type="match status" value="1"/>
</dbReference>
<keyword evidence="2" id="KW-1185">Reference proteome</keyword>
<proteinExistence type="predicted"/>
<comment type="caution">
    <text evidence="1">The sequence shown here is derived from an EMBL/GenBank/DDBJ whole genome shotgun (WGS) entry which is preliminary data.</text>
</comment>
<organism evidence="1 2">
    <name type="scientific">Reticulomyxa filosa</name>
    <dbReference type="NCBI Taxonomy" id="46433"/>
    <lineage>
        <taxon>Eukaryota</taxon>
        <taxon>Sar</taxon>
        <taxon>Rhizaria</taxon>
        <taxon>Retaria</taxon>
        <taxon>Foraminifera</taxon>
        <taxon>Monothalamids</taxon>
        <taxon>Reticulomyxidae</taxon>
        <taxon>Reticulomyxa</taxon>
    </lineage>
</organism>